<feature type="transmembrane region" description="Helical" evidence="1">
    <location>
        <begin position="80"/>
        <end position="99"/>
    </location>
</feature>
<dbReference type="Proteomes" id="UP001589830">
    <property type="component" value="Unassembled WGS sequence"/>
</dbReference>
<keyword evidence="1" id="KW-1133">Transmembrane helix</keyword>
<protein>
    <submittedName>
        <fullName evidence="2">Uncharacterized protein</fullName>
    </submittedName>
</protein>
<feature type="transmembrane region" description="Helical" evidence="1">
    <location>
        <begin position="25"/>
        <end position="44"/>
    </location>
</feature>
<accession>A0ABV6PZM5</accession>
<comment type="caution">
    <text evidence="2">The sequence shown here is derived from an EMBL/GenBank/DDBJ whole genome shotgun (WGS) entry which is preliminary data.</text>
</comment>
<keyword evidence="1" id="KW-0472">Membrane</keyword>
<gene>
    <name evidence="2" type="ORF">ACFFFP_03790</name>
</gene>
<evidence type="ECO:0000256" key="1">
    <source>
        <dbReference type="SAM" id="Phobius"/>
    </source>
</evidence>
<evidence type="ECO:0000313" key="2">
    <source>
        <dbReference type="EMBL" id="MFC0595292.1"/>
    </source>
</evidence>
<organism evidence="2 3">
    <name type="scientific">Thermus composti</name>
    <dbReference type="NCBI Taxonomy" id="532059"/>
    <lineage>
        <taxon>Bacteria</taxon>
        <taxon>Thermotogati</taxon>
        <taxon>Deinococcota</taxon>
        <taxon>Deinococci</taxon>
        <taxon>Thermales</taxon>
        <taxon>Thermaceae</taxon>
        <taxon>Thermus</taxon>
    </lineage>
</organism>
<reference evidence="2 3" key="1">
    <citation type="submission" date="2024-09" db="EMBL/GenBank/DDBJ databases">
        <authorList>
            <person name="Sun Q."/>
            <person name="Mori K."/>
        </authorList>
    </citation>
    <scope>NUCLEOTIDE SEQUENCE [LARGE SCALE GENOMIC DNA]</scope>
    <source>
        <strain evidence="2 3">NCAIM B.02340</strain>
    </source>
</reference>
<feature type="transmembrane region" description="Helical" evidence="1">
    <location>
        <begin position="50"/>
        <end position="68"/>
    </location>
</feature>
<keyword evidence="3" id="KW-1185">Reference proteome</keyword>
<dbReference type="EMBL" id="JBHLTW010000012">
    <property type="protein sequence ID" value="MFC0595292.1"/>
    <property type="molecule type" value="Genomic_DNA"/>
</dbReference>
<sequence>MDGLFRALQALWDPKAPGALRRRGLRLYALGLLGVQGLFLLLLAPFLPQAPHPVLGAFALLGGGWLFWLGRKAFQEAPPVASLVAVGLGVAAFFFLGVMGLLLRPWGLALWLVGLWAFGHLLRRGEAGLEGGEGGPGGGNGPGPGSP</sequence>
<name>A0ABV6PZM5_9DEIN</name>
<keyword evidence="1" id="KW-0812">Transmembrane</keyword>
<evidence type="ECO:0000313" key="3">
    <source>
        <dbReference type="Proteomes" id="UP001589830"/>
    </source>
</evidence>
<proteinExistence type="predicted"/>
<dbReference type="RefSeq" id="WP_188845261.1">
    <property type="nucleotide sequence ID" value="NZ_BMPJ01000001.1"/>
</dbReference>